<dbReference type="InterPro" id="IPR043128">
    <property type="entry name" value="Rev_trsase/Diguanyl_cyclase"/>
</dbReference>
<dbReference type="Proteomes" id="UP000644548">
    <property type="component" value="Unassembled WGS sequence"/>
</dbReference>
<dbReference type="InterPro" id="IPR029787">
    <property type="entry name" value="Nucleotide_cyclase"/>
</dbReference>
<dbReference type="RefSeq" id="WP_189073228.1">
    <property type="nucleotide sequence ID" value="NZ_BMQN01000004.1"/>
</dbReference>
<feature type="transmembrane region" description="Helical" evidence="1">
    <location>
        <begin position="86"/>
        <end position="107"/>
    </location>
</feature>
<dbReference type="SMART" id="SM00267">
    <property type="entry name" value="GGDEF"/>
    <property type="match status" value="1"/>
</dbReference>
<dbReference type="EMBL" id="BMQN01000004">
    <property type="protein sequence ID" value="GGR94801.1"/>
    <property type="molecule type" value="Genomic_DNA"/>
</dbReference>
<evidence type="ECO:0000259" key="2">
    <source>
        <dbReference type="PROSITE" id="PS50887"/>
    </source>
</evidence>
<keyword evidence="4" id="KW-1185">Reference proteome</keyword>
<organism evidence="3 4">
    <name type="scientific">Deinococcus sedimenti</name>
    <dbReference type="NCBI Taxonomy" id="1867090"/>
    <lineage>
        <taxon>Bacteria</taxon>
        <taxon>Thermotogati</taxon>
        <taxon>Deinococcota</taxon>
        <taxon>Deinococci</taxon>
        <taxon>Deinococcales</taxon>
        <taxon>Deinococcaceae</taxon>
        <taxon>Deinococcus</taxon>
    </lineage>
</organism>
<keyword evidence="1" id="KW-0812">Transmembrane</keyword>
<protein>
    <recommendedName>
        <fullName evidence="2">GGDEF domain-containing protein</fullName>
    </recommendedName>
</protein>
<dbReference type="InterPro" id="IPR000160">
    <property type="entry name" value="GGDEF_dom"/>
</dbReference>
<feature type="transmembrane region" description="Helical" evidence="1">
    <location>
        <begin position="58"/>
        <end position="79"/>
    </location>
</feature>
<feature type="domain" description="GGDEF" evidence="2">
    <location>
        <begin position="235"/>
        <end position="359"/>
    </location>
</feature>
<dbReference type="Gene3D" id="3.30.70.270">
    <property type="match status" value="1"/>
</dbReference>
<accession>A0ABQ2S3Q0</accession>
<gene>
    <name evidence="3" type="ORF">GCM10008960_22200</name>
</gene>
<proteinExistence type="predicted"/>
<comment type="caution">
    <text evidence="3">The sequence shown here is derived from an EMBL/GenBank/DDBJ whole genome shotgun (WGS) entry which is preliminary data.</text>
</comment>
<feature type="transmembrane region" description="Helical" evidence="1">
    <location>
        <begin position="140"/>
        <end position="159"/>
    </location>
</feature>
<sequence length="375" mass="39908">MMPDFRPSSLSPSAREARGGVFRTTLDRRMLNQRVLGGILAATLLAAVYHQSDPFEQVALPGMALLVGTLLAVLTFTRLPLVQVQVMGLIGGWIYLLGKIGYVLFALPDDTGLRMLMGLAPWMAVMLASHLWTLGVRASAPLNLAALSGLGALMLVRFAQDPASVQGNVMGTLLQMLIAGGVMLVGQRSAALRLTGDVRRAVLGEDQPGRDALTGLPERHLLEQQLIAAHRRLPEHLVVAAISVDRPADLPDAFAARLTAHVTRTLMNTVRDQDLLGCLGDDQMALVMRAPDARSARAACERLRVRVASRPLDGVNPTVTIGLVYADGQLDALGLLRAAEDTLAAVQRDGANRVLLGPVRPEPAAEPGLLGALPA</sequence>
<dbReference type="SUPFAM" id="SSF55073">
    <property type="entry name" value="Nucleotide cyclase"/>
    <property type="match status" value="1"/>
</dbReference>
<evidence type="ECO:0000313" key="3">
    <source>
        <dbReference type="EMBL" id="GGR94801.1"/>
    </source>
</evidence>
<keyword evidence="1" id="KW-1133">Transmembrane helix</keyword>
<keyword evidence="1" id="KW-0472">Membrane</keyword>
<feature type="transmembrane region" description="Helical" evidence="1">
    <location>
        <begin position="113"/>
        <end position="133"/>
    </location>
</feature>
<evidence type="ECO:0000313" key="4">
    <source>
        <dbReference type="Proteomes" id="UP000644548"/>
    </source>
</evidence>
<name>A0ABQ2S3Q0_9DEIO</name>
<dbReference type="PROSITE" id="PS50887">
    <property type="entry name" value="GGDEF"/>
    <property type="match status" value="1"/>
</dbReference>
<feature type="transmembrane region" description="Helical" evidence="1">
    <location>
        <begin position="35"/>
        <end position="52"/>
    </location>
</feature>
<dbReference type="Pfam" id="PF00990">
    <property type="entry name" value="GGDEF"/>
    <property type="match status" value="1"/>
</dbReference>
<evidence type="ECO:0000256" key="1">
    <source>
        <dbReference type="SAM" id="Phobius"/>
    </source>
</evidence>
<reference evidence="4" key="1">
    <citation type="journal article" date="2019" name="Int. J. Syst. Evol. Microbiol.">
        <title>The Global Catalogue of Microorganisms (GCM) 10K type strain sequencing project: providing services to taxonomists for standard genome sequencing and annotation.</title>
        <authorList>
            <consortium name="The Broad Institute Genomics Platform"/>
            <consortium name="The Broad Institute Genome Sequencing Center for Infectious Disease"/>
            <person name="Wu L."/>
            <person name="Ma J."/>
        </authorList>
    </citation>
    <scope>NUCLEOTIDE SEQUENCE [LARGE SCALE GENOMIC DNA]</scope>
    <source>
        <strain evidence="4">JCM 31405</strain>
    </source>
</reference>
<feature type="transmembrane region" description="Helical" evidence="1">
    <location>
        <begin position="165"/>
        <end position="185"/>
    </location>
</feature>